<dbReference type="AlphaFoldDB" id="A0AAP2E551"/>
<gene>
    <name evidence="1" type="ORF">KK062_27450</name>
</gene>
<evidence type="ECO:0000313" key="2">
    <source>
        <dbReference type="Proteomes" id="UP001319080"/>
    </source>
</evidence>
<proteinExistence type="predicted"/>
<sequence length="165" mass="18730">MSSIATFRLLETAKLPALQANAEIKVQKTWLSKKTIDTYHNWLQANSREVVDFHYSGHAFATLLPFLEEQKEINLWESERHDIADDVSQKRGDTTLILTYQHRQQYLDKLAPELVTQGELLAFNKEFAEEGDPALVEAEIAGIKALRDSLALLQDDTHVILLSIA</sequence>
<reference evidence="1 2" key="1">
    <citation type="submission" date="2021-05" db="EMBL/GenBank/DDBJ databases">
        <title>A Polyphasic approach of four new species of the genus Ohtaekwangia: Ohtaekwangia histidinii sp. nov., Ohtaekwangia cretensis sp. nov., Ohtaekwangia indiensis sp. nov., Ohtaekwangia reichenbachii sp. nov. from diverse environment.</title>
        <authorList>
            <person name="Octaviana S."/>
        </authorList>
    </citation>
    <scope>NUCLEOTIDE SEQUENCE [LARGE SCALE GENOMIC DNA]</scope>
    <source>
        <strain evidence="1 2">PWU5</strain>
    </source>
</reference>
<dbReference type="EMBL" id="JAHESE010000047">
    <property type="protein sequence ID" value="MBT1712009.1"/>
    <property type="molecule type" value="Genomic_DNA"/>
</dbReference>
<keyword evidence="2" id="KW-1185">Reference proteome</keyword>
<accession>A0AAP2E551</accession>
<dbReference type="RefSeq" id="WP_254087577.1">
    <property type="nucleotide sequence ID" value="NZ_JAHESE010000047.1"/>
</dbReference>
<evidence type="ECO:0000313" key="1">
    <source>
        <dbReference type="EMBL" id="MBT1712009.1"/>
    </source>
</evidence>
<protein>
    <submittedName>
        <fullName evidence="1">Uncharacterized protein</fullName>
    </submittedName>
</protein>
<organism evidence="1 2">
    <name type="scientific">Dawidia cretensis</name>
    <dbReference type="NCBI Taxonomy" id="2782350"/>
    <lineage>
        <taxon>Bacteria</taxon>
        <taxon>Pseudomonadati</taxon>
        <taxon>Bacteroidota</taxon>
        <taxon>Cytophagia</taxon>
        <taxon>Cytophagales</taxon>
        <taxon>Chryseotaleaceae</taxon>
        <taxon>Dawidia</taxon>
    </lineage>
</organism>
<name>A0AAP2E551_9BACT</name>
<dbReference type="Proteomes" id="UP001319080">
    <property type="component" value="Unassembled WGS sequence"/>
</dbReference>
<comment type="caution">
    <text evidence="1">The sequence shown here is derived from an EMBL/GenBank/DDBJ whole genome shotgun (WGS) entry which is preliminary data.</text>
</comment>